<dbReference type="OrthoDB" id="66776at2"/>
<keyword evidence="4" id="KW-1185">Reference proteome</keyword>
<dbReference type="EMBL" id="FNEG01000007">
    <property type="protein sequence ID" value="SDJ63335.1"/>
    <property type="molecule type" value="Genomic_DNA"/>
</dbReference>
<dbReference type="Gene3D" id="3.40.630.30">
    <property type="match status" value="1"/>
</dbReference>
<reference evidence="2 4" key="1">
    <citation type="submission" date="2016-10" db="EMBL/GenBank/DDBJ databases">
        <authorList>
            <person name="Varghese N."/>
            <person name="Submissions S."/>
        </authorList>
    </citation>
    <scope>NUCLEOTIDE SEQUENCE [LARGE SCALE GENOMIC DNA]</scope>
    <source>
        <strain evidence="2 4">DSM 19299</strain>
    </source>
</reference>
<protein>
    <submittedName>
        <fullName evidence="2">Protein N-acetyltransferase, RimJ/RimL family</fullName>
    </submittedName>
    <submittedName>
        <fullName evidence="3">Ribosomal-protein-alanine acetyltransferase</fullName>
    </submittedName>
</protein>
<evidence type="ECO:0000259" key="1">
    <source>
        <dbReference type="PROSITE" id="PS51186"/>
    </source>
</evidence>
<dbReference type="RefSeq" id="WP_089738554.1">
    <property type="nucleotide sequence ID" value="NZ_FNEG01000007.1"/>
</dbReference>
<accession>A0A2X2YYM0</accession>
<dbReference type="SUPFAM" id="SSF55729">
    <property type="entry name" value="Acyl-CoA N-acyltransferases (Nat)"/>
    <property type="match status" value="1"/>
</dbReference>
<dbReference type="EMBL" id="UAWB01000004">
    <property type="protein sequence ID" value="SQB43410.1"/>
    <property type="molecule type" value="Genomic_DNA"/>
</dbReference>
<feature type="domain" description="N-acetyltransferase" evidence="1">
    <location>
        <begin position="4"/>
        <end position="158"/>
    </location>
</feature>
<dbReference type="CDD" id="cd04301">
    <property type="entry name" value="NAT_SF"/>
    <property type="match status" value="1"/>
</dbReference>
<name>A0A2X2YYM0_CHRJE</name>
<organism evidence="3 5">
    <name type="scientific">Chryseobacterium jejuense</name>
    <dbReference type="NCBI Taxonomy" id="445960"/>
    <lineage>
        <taxon>Bacteria</taxon>
        <taxon>Pseudomonadati</taxon>
        <taxon>Bacteroidota</taxon>
        <taxon>Flavobacteriia</taxon>
        <taxon>Flavobacteriales</taxon>
        <taxon>Weeksellaceae</taxon>
        <taxon>Chryseobacterium group</taxon>
        <taxon>Chryseobacterium</taxon>
    </lineage>
</organism>
<sequence length="158" mass="17926">MVSLEFFNSNEHLSGVSYSLDENQLRFTASANQALQNIEKRDDNDAFPITILENNVPAGFFVLDFGKDKFELTDNQNSVLVRSLSVNPEMQGKGIGKIAMMIVDDFVKENFKHCDEIVLAVNQKNDSAYHIYLKAGYIYDGKTRLGRSGPQYLMYKKL</sequence>
<dbReference type="STRING" id="445960.SAMN05421542_3960"/>
<dbReference type="Proteomes" id="UP000199426">
    <property type="component" value="Unassembled WGS sequence"/>
</dbReference>
<reference evidence="3 5" key="2">
    <citation type="submission" date="2018-06" db="EMBL/GenBank/DDBJ databases">
        <authorList>
            <consortium name="Pathogen Informatics"/>
            <person name="Doyle S."/>
        </authorList>
    </citation>
    <scope>NUCLEOTIDE SEQUENCE [LARGE SCALE GENOMIC DNA]</scope>
    <source>
        <strain evidence="3 5">NCTC13492</strain>
    </source>
</reference>
<evidence type="ECO:0000313" key="2">
    <source>
        <dbReference type="EMBL" id="SDJ63335.1"/>
    </source>
</evidence>
<keyword evidence="3" id="KW-0808">Transferase</keyword>
<dbReference type="AlphaFoldDB" id="A0A2X2YYM0"/>
<evidence type="ECO:0000313" key="4">
    <source>
        <dbReference type="Proteomes" id="UP000199426"/>
    </source>
</evidence>
<dbReference type="Pfam" id="PF00583">
    <property type="entry name" value="Acetyltransf_1"/>
    <property type="match status" value="1"/>
</dbReference>
<evidence type="ECO:0000313" key="5">
    <source>
        <dbReference type="Proteomes" id="UP000251670"/>
    </source>
</evidence>
<dbReference type="InterPro" id="IPR000182">
    <property type="entry name" value="GNAT_dom"/>
</dbReference>
<dbReference type="PROSITE" id="PS51186">
    <property type="entry name" value="GNAT"/>
    <property type="match status" value="1"/>
</dbReference>
<dbReference type="GO" id="GO:0016747">
    <property type="term" value="F:acyltransferase activity, transferring groups other than amino-acyl groups"/>
    <property type="evidence" value="ECO:0007669"/>
    <property type="project" value="InterPro"/>
</dbReference>
<proteinExistence type="predicted"/>
<dbReference type="Proteomes" id="UP000251670">
    <property type="component" value="Unassembled WGS sequence"/>
</dbReference>
<gene>
    <name evidence="3" type="ORF">NCTC13492_02230</name>
    <name evidence="2" type="ORF">SAMN05421542_3960</name>
</gene>
<evidence type="ECO:0000313" key="3">
    <source>
        <dbReference type="EMBL" id="SQB43410.1"/>
    </source>
</evidence>
<dbReference type="InterPro" id="IPR016181">
    <property type="entry name" value="Acyl_CoA_acyltransferase"/>
</dbReference>